<keyword evidence="1" id="KW-0812">Transmembrane</keyword>
<keyword evidence="1" id="KW-1133">Transmembrane helix</keyword>
<dbReference type="Pfam" id="PF13787">
    <property type="entry name" value="HXXEE"/>
    <property type="match status" value="1"/>
</dbReference>
<feature type="transmembrane region" description="Helical" evidence="1">
    <location>
        <begin position="101"/>
        <end position="121"/>
    </location>
</feature>
<keyword evidence="3" id="KW-1185">Reference proteome</keyword>
<evidence type="ECO:0000313" key="3">
    <source>
        <dbReference type="Proteomes" id="UP000749471"/>
    </source>
</evidence>
<feature type="transmembrane region" description="Helical" evidence="1">
    <location>
        <begin position="44"/>
        <end position="64"/>
    </location>
</feature>
<feature type="transmembrane region" description="Helical" evidence="1">
    <location>
        <begin position="71"/>
        <end position="95"/>
    </location>
</feature>
<accession>A0ABS6E8D1</accession>
<dbReference type="InterPro" id="IPR025671">
    <property type="entry name" value="HXXEE"/>
</dbReference>
<protein>
    <submittedName>
        <fullName evidence="2">HXXEE domain-containing protein</fullName>
    </submittedName>
</protein>
<evidence type="ECO:0000313" key="2">
    <source>
        <dbReference type="EMBL" id="MBU5439183.1"/>
    </source>
</evidence>
<feature type="transmembrane region" description="Helical" evidence="1">
    <location>
        <begin position="128"/>
        <end position="150"/>
    </location>
</feature>
<comment type="caution">
    <text evidence="2">The sequence shown here is derived from an EMBL/GenBank/DDBJ whole genome shotgun (WGS) entry which is preliminary data.</text>
</comment>
<gene>
    <name evidence="2" type="ORF">KQI42_14265</name>
</gene>
<name>A0ABS6E8D1_9FIRM</name>
<proteinExistence type="predicted"/>
<reference evidence="2 3" key="1">
    <citation type="submission" date="2021-06" db="EMBL/GenBank/DDBJ databases">
        <authorList>
            <person name="Sun Q."/>
            <person name="Li D."/>
        </authorList>
    </citation>
    <scope>NUCLEOTIDE SEQUENCE [LARGE SCALE GENOMIC DNA]</scope>
    <source>
        <strain evidence="2 3">MSJ-40</strain>
    </source>
</reference>
<organism evidence="2 3">
    <name type="scientific">Tissierella simiarum</name>
    <dbReference type="NCBI Taxonomy" id="2841534"/>
    <lineage>
        <taxon>Bacteria</taxon>
        <taxon>Bacillati</taxon>
        <taxon>Bacillota</taxon>
        <taxon>Tissierellia</taxon>
        <taxon>Tissierellales</taxon>
        <taxon>Tissierellaceae</taxon>
        <taxon>Tissierella</taxon>
    </lineage>
</organism>
<sequence>MSSLFLFFPLAITLHNLEEALWLPQWSKYAQKFHAPVNKDKFHFAVIVITLLAYLATCTFMFLPQILVCKYFYFGFLGAMIINAIFPHLVSTIILKKYSPGLITGVFLVIPSNVLIITYSIYNKVISFYKIVLSTIVVGTVLLIMIPILFKLGKKFISYE</sequence>
<evidence type="ECO:0000256" key="1">
    <source>
        <dbReference type="SAM" id="Phobius"/>
    </source>
</evidence>
<keyword evidence="1" id="KW-0472">Membrane</keyword>
<dbReference type="EMBL" id="JAHLPM010000012">
    <property type="protein sequence ID" value="MBU5439183.1"/>
    <property type="molecule type" value="Genomic_DNA"/>
</dbReference>
<dbReference type="Proteomes" id="UP000749471">
    <property type="component" value="Unassembled WGS sequence"/>
</dbReference>